<evidence type="ECO:0000256" key="2">
    <source>
        <dbReference type="ARBA" id="ARBA00011901"/>
    </source>
</evidence>
<reference evidence="8" key="1">
    <citation type="journal article" date="2021" name="Proc. Natl. Acad. Sci. U.S.A.">
        <title>A Catalog of Tens of Thousands of Viruses from Human Metagenomes Reveals Hidden Associations with Chronic Diseases.</title>
        <authorList>
            <person name="Tisza M.J."/>
            <person name="Buck C.B."/>
        </authorList>
    </citation>
    <scope>NUCLEOTIDE SEQUENCE</scope>
    <source>
        <strain evidence="8">CtSMg55</strain>
    </source>
</reference>
<dbReference type="GO" id="GO:0001897">
    <property type="term" value="P:symbiont-mediated cytolysis of host cell"/>
    <property type="evidence" value="ECO:0007669"/>
    <property type="project" value="UniProtKB-ARBA"/>
</dbReference>
<dbReference type="SMART" id="SM00644">
    <property type="entry name" value="Ami_2"/>
    <property type="match status" value="1"/>
</dbReference>
<evidence type="ECO:0000256" key="4">
    <source>
        <dbReference type="ARBA" id="ARBA00022638"/>
    </source>
</evidence>
<dbReference type="GO" id="GO:0009253">
    <property type="term" value="P:peptidoglycan catabolic process"/>
    <property type="evidence" value="ECO:0007669"/>
    <property type="project" value="InterPro"/>
</dbReference>
<dbReference type="PANTHER" id="PTHR30417">
    <property type="entry name" value="N-ACETYLMURAMOYL-L-ALANINE AMIDASE AMID"/>
    <property type="match status" value="1"/>
</dbReference>
<dbReference type="SUPFAM" id="SSF55846">
    <property type="entry name" value="N-acetylmuramoyl-L-alanine amidase-like"/>
    <property type="match status" value="1"/>
</dbReference>
<sequence length="221" mass="24938">MVPMKTQLAHRSNYGGKRTAKIEWIVMHYTANDGDSDESNGRYFQRPLNPVASAHYFVDDDSITRSVPDDFVAYHCGAYRYKHPSCRNANSIGIELCDAKRDGKVMATEKTIRNAAELVYSLCKQYGIPYDHIIRHYDVTGKLCPAYWVQGDGLQKFRKQVEEVGEVVTDSYMIVDGKKVPVQRILKNGTNYVKIRDVAKALDLEVGNQGNIAVLTSKKRG</sequence>
<evidence type="ECO:0000256" key="6">
    <source>
        <dbReference type="ARBA" id="ARBA00023316"/>
    </source>
</evidence>
<dbReference type="GO" id="GO:0008745">
    <property type="term" value="F:N-acetylmuramoyl-L-alanine amidase activity"/>
    <property type="evidence" value="ECO:0007669"/>
    <property type="project" value="UniProtKB-EC"/>
</dbReference>
<dbReference type="EC" id="3.5.1.28" evidence="2"/>
<dbReference type="InterPro" id="IPR036505">
    <property type="entry name" value="Amidase/PGRP_sf"/>
</dbReference>
<dbReference type="EMBL" id="BK016197">
    <property type="protein sequence ID" value="DAG01700.1"/>
    <property type="molecule type" value="Genomic_DNA"/>
</dbReference>
<dbReference type="GO" id="GO:0009254">
    <property type="term" value="P:peptidoglycan turnover"/>
    <property type="evidence" value="ECO:0007669"/>
    <property type="project" value="TreeGrafter"/>
</dbReference>
<dbReference type="CDD" id="cd06583">
    <property type="entry name" value="PGRP"/>
    <property type="match status" value="1"/>
</dbReference>
<organism evidence="8">
    <name type="scientific">Siphoviridae sp. ctSMg55</name>
    <dbReference type="NCBI Taxonomy" id="2825509"/>
    <lineage>
        <taxon>Viruses</taxon>
        <taxon>Duplodnaviria</taxon>
        <taxon>Heunggongvirae</taxon>
        <taxon>Uroviricota</taxon>
        <taxon>Caudoviricetes</taxon>
    </lineage>
</organism>
<dbReference type="Pfam" id="PF01510">
    <property type="entry name" value="Amidase_2"/>
    <property type="match status" value="1"/>
</dbReference>
<evidence type="ECO:0000256" key="5">
    <source>
        <dbReference type="ARBA" id="ARBA00022801"/>
    </source>
</evidence>
<keyword evidence="3" id="KW-0929">Antimicrobial</keyword>
<keyword evidence="4" id="KW-0081">Bacteriolytic enzyme</keyword>
<comment type="catalytic activity">
    <reaction evidence="1">
        <text>Hydrolyzes the link between N-acetylmuramoyl residues and L-amino acid residues in certain cell-wall glycopeptides.</text>
        <dbReference type="EC" id="3.5.1.28"/>
    </reaction>
</comment>
<dbReference type="Gene3D" id="3.40.80.10">
    <property type="entry name" value="Peptidoglycan recognition protein-like"/>
    <property type="match status" value="1"/>
</dbReference>
<dbReference type="PANTHER" id="PTHR30417:SF1">
    <property type="entry name" value="N-ACETYLMURAMOYL-L-ALANINE AMIDASE AMID"/>
    <property type="match status" value="1"/>
</dbReference>
<evidence type="ECO:0000256" key="1">
    <source>
        <dbReference type="ARBA" id="ARBA00001561"/>
    </source>
</evidence>
<keyword evidence="6" id="KW-0961">Cell wall biogenesis/degradation</keyword>
<evidence type="ECO:0000256" key="3">
    <source>
        <dbReference type="ARBA" id="ARBA00022529"/>
    </source>
</evidence>
<keyword evidence="5" id="KW-0378">Hydrolase</keyword>
<feature type="domain" description="N-acetylmuramoyl-L-alanine amidase" evidence="7">
    <location>
        <begin position="12"/>
        <end position="154"/>
    </location>
</feature>
<dbReference type="GO" id="GO:0071555">
    <property type="term" value="P:cell wall organization"/>
    <property type="evidence" value="ECO:0007669"/>
    <property type="project" value="UniProtKB-KW"/>
</dbReference>
<name>A0A8S5V4T2_9CAUD</name>
<dbReference type="GO" id="GO:0042742">
    <property type="term" value="P:defense response to bacterium"/>
    <property type="evidence" value="ECO:0007669"/>
    <property type="project" value="UniProtKB-KW"/>
</dbReference>
<dbReference type="InterPro" id="IPR002502">
    <property type="entry name" value="Amidase_domain"/>
</dbReference>
<evidence type="ECO:0000259" key="7">
    <source>
        <dbReference type="SMART" id="SM00644"/>
    </source>
</evidence>
<evidence type="ECO:0000313" key="8">
    <source>
        <dbReference type="EMBL" id="DAG01700.1"/>
    </source>
</evidence>
<protein>
    <recommendedName>
        <fullName evidence="2">N-acetylmuramoyl-L-alanine amidase</fullName>
        <ecNumber evidence="2">3.5.1.28</ecNumber>
    </recommendedName>
</protein>
<accession>A0A8S5V4T2</accession>
<dbReference type="InterPro" id="IPR051206">
    <property type="entry name" value="NAMLAA_amidase_2"/>
</dbReference>
<proteinExistence type="predicted"/>